<reference evidence="2 3" key="1">
    <citation type="journal article" date="2014" name="Nat. Commun.">
        <title>Multiple recent horizontal transfers of a large genomic region in cheese making fungi.</title>
        <authorList>
            <person name="Cheeseman K."/>
            <person name="Ropars J."/>
            <person name="Renault P."/>
            <person name="Dupont J."/>
            <person name="Gouzy J."/>
            <person name="Branca A."/>
            <person name="Abraham A.L."/>
            <person name="Ceppi M."/>
            <person name="Conseiller E."/>
            <person name="Debuchy R."/>
            <person name="Malagnac F."/>
            <person name="Goarin A."/>
            <person name="Silar P."/>
            <person name="Lacoste S."/>
            <person name="Sallet E."/>
            <person name="Bensimon A."/>
            <person name="Giraud T."/>
            <person name="Brygoo Y."/>
        </authorList>
    </citation>
    <scope>NUCLEOTIDE SEQUENCE [LARGE SCALE GENOMIC DNA]</scope>
    <source>
        <strain evidence="3">FM 013</strain>
    </source>
</reference>
<keyword evidence="3" id="KW-1185">Reference proteome</keyword>
<feature type="domain" description="P68 RBP/TagC-like beta-propeller" evidence="1">
    <location>
        <begin position="60"/>
        <end position="315"/>
    </location>
</feature>
<evidence type="ECO:0000313" key="3">
    <source>
        <dbReference type="Proteomes" id="UP000053732"/>
    </source>
</evidence>
<evidence type="ECO:0000259" key="1">
    <source>
        <dbReference type="Pfam" id="PF21311"/>
    </source>
</evidence>
<sequence>MMSTQYWIGGFRPVALIIALIVLGFNTLPVQATIPTSQRFDLSKPSYDLFRSKSLHDTTVQQGFAFDNTNRRLFVAQRRGGSSETSGDLCITQLDFNGNYMGYMHLTSFGHGVSFGAQAVGSSSYLWTEVEANSNGYGKKLARFKFVSGTTLSSASSSLEKFVPITGATEHTCSIDPVNNRLIVRHNLSDGKHIAVFNLDEATDGDFSSPLANFKHPSLDTASATFQGYAAYGQYIYLLYGNSYDVTGGKVNSDVTTVNMNTGSVVQGPLITKAGSTLSFREPEGLAIYKTAAGEVRLFLGFASGDSGDRRSNLFYKNALV</sequence>
<accession>A0A0G4NTD0</accession>
<dbReference type="Proteomes" id="UP000053732">
    <property type="component" value="Unassembled WGS sequence"/>
</dbReference>
<name>A0A0G4NTD0_PENC3</name>
<protein>
    <submittedName>
        <fullName evidence="2">Str. FM013</fullName>
    </submittedName>
</protein>
<proteinExistence type="predicted"/>
<gene>
    <name evidence="2" type="ORF">PCAMFM013_S001g000305</name>
</gene>
<evidence type="ECO:0000313" key="2">
    <source>
        <dbReference type="EMBL" id="CRL17345.1"/>
    </source>
</evidence>
<dbReference type="STRING" id="1429867.A0A0G4NTD0"/>
<dbReference type="InterPro" id="IPR048799">
    <property type="entry name" value="P68_RBP_TagC-like_beta-prop"/>
</dbReference>
<dbReference type="Pfam" id="PF21311">
    <property type="entry name" value="Phage_RBD_prop"/>
    <property type="match status" value="1"/>
</dbReference>
<organism evidence="2 3">
    <name type="scientific">Penicillium camemberti (strain FM 013)</name>
    <dbReference type="NCBI Taxonomy" id="1429867"/>
    <lineage>
        <taxon>Eukaryota</taxon>
        <taxon>Fungi</taxon>
        <taxon>Dikarya</taxon>
        <taxon>Ascomycota</taxon>
        <taxon>Pezizomycotina</taxon>
        <taxon>Eurotiomycetes</taxon>
        <taxon>Eurotiomycetidae</taxon>
        <taxon>Eurotiales</taxon>
        <taxon>Aspergillaceae</taxon>
        <taxon>Penicillium</taxon>
    </lineage>
</organism>
<dbReference type="AlphaFoldDB" id="A0A0G4NTD0"/>
<dbReference type="EMBL" id="HG793134">
    <property type="protein sequence ID" value="CRL17345.1"/>
    <property type="molecule type" value="Genomic_DNA"/>
</dbReference>